<organism evidence="1 2">
    <name type="scientific">Paenibacillus motobuensis</name>
    <dbReference type="NCBI Taxonomy" id="295324"/>
    <lineage>
        <taxon>Bacteria</taxon>
        <taxon>Bacillati</taxon>
        <taxon>Bacillota</taxon>
        <taxon>Bacilli</taxon>
        <taxon>Bacillales</taxon>
        <taxon>Paenibacillaceae</taxon>
        <taxon>Paenibacillus</taxon>
    </lineage>
</organism>
<keyword evidence="2" id="KW-1185">Reference proteome</keyword>
<sequence>MDNDQKLDNLFLQLFCYPFPKNLKDTLFFEEPINMKARHFVMLLLEVEKLFDICIPNELIDEMKLVTYNALLREINRLTSSYVV</sequence>
<accession>A0ABN0XXV8</accession>
<comment type="caution">
    <text evidence="1">The sequence shown here is derived from an EMBL/GenBank/DDBJ whole genome shotgun (WGS) entry which is preliminary data.</text>
</comment>
<protein>
    <recommendedName>
        <fullName evidence="3">Carrier domain-containing protein</fullName>
    </recommendedName>
</protein>
<evidence type="ECO:0008006" key="3">
    <source>
        <dbReference type="Google" id="ProtNLM"/>
    </source>
</evidence>
<dbReference type="EMBL" id="BAAACX010000004">
    <property type="protein sequence ID" value="GAA0376247.1"/>
    <property type="molecule type" value="Genomic_DNA"/>
</dbReference>
<dbReference type="RefSeq" id="WP_343856897.1">
    <property type="nucleotide sequence ID" value="NZ_BAAACX010000004.1"/>
</dbReference>
<evidence type="ECO:0000313" key="2">
    <source>
        <dbReference type="Proteomes" id="UP001500340"/>
    </source>
</evidence>
<proteinExistence type="predicted"/>
<dbReference type="Proteomes" id="UP001500340">
    <property type="component" value="Unassembled WGS sequence"/>
</dbReference>
<name>A0ABN0XXV8_9BACL</name>
<gene>
    <name evidence="1" type="ORF">GCM10008933_04310</name>
</gene>
<reference evidence="1 2" key="1">
    <citation type="journal article" date="2019" name="Int. J. Syst. Evol. Microbiol.">
        <title>The Global Catalogue of Microorganisms (GCM) 10K type strain sequencing project: providing services to taxonomists for standard genome sequencing and annotation.</title>
        <authorList>
            <consortium name="The Broad Institute Genomics Platform"/>
            <consortium name="The Broad Institute Genome Sequencing Center for Infectious Disease"/>
            <person name="Wu L."/>
            <person name="Ma J."/>
        </authorList>
    </citation>
    <scope>NUCLEOTIDE SEQUENCE [LARGE SCALE GENOMIC DNA]</scope>
    <source>
        <strain evidence="1 2">JCM 12774</strain>
    </source>
</reference>
<evidence type="ECO:0000313" key="1">
    <source>
        <dbReference type="EMBL" id="GAA0376247.1"/>
    </source>
</evidence>